<dbReference type="AlphaFoldDB" id="A0A0M2GQU4"/>
<evidence type="ECO:0000313" key="1">
    <source>
        <dbReference type="EMBL" id="KJK40217.1"/>
    </source>
</evidence>
<dbReference type="EMBL" id="JYJH01000004">
    <property type="protein sequence ID" value="KJK40217.1"/>
    <property type="molecule type" value="Genomic_DNA"/>
</dbReference>
<name>A0A0M2GQU4_9ACTN</name>
<dbReference type="RefSeq" id="WP_045295997.1">
    <property type="nucleotide sequence ID" value="NZ_JYJH01000004.1"/>
</dbReference>
<evidence type="ECO:0000313" key="2">
    <source>
        <dbReference type="Proteomes" id="UP000034786"/>
    </source>
</evidence>
<accession>A0A0M2GQU4</accession>
<keyword evidence="2" id="KW-1185">Reference proteome</keyword>
<gene>
    <name evidence="1" type="ORF">UK15_07640</name>
</gene>
<dbReference type="PATRIC" id="fig|284040.3.peg.4815"/>
<organism evidence="1 2">
    <name type="scientific">Streptomyces variegatus</name>
    <dbReference type="NCBI Taxonomy" id="284040"/>
    <lineage>
        <taxon>Bacteria</taxon>
        <taxon>Bacillati</taxon>
        <taxon>Actinomycetota</taxon>
        <taxon>Actinomycetes</taxon>
        <taxon>Kitasatosporales</taxon>
        <taxon>Streptomycetaceae</taxon>
        <taxon>Streptomyces</taxon>
    </lineage>
</organism>
<dbReference type="Proteomes" id="UP000034786">
    <property type="component" value="Unassembled WGS sequence"/>
</dbReference>
<protein>
    <submittedName>
        <fullName evidence="1">Uncharacterized protein</fullName>
    </submittedName>
</protein>
<reference evidence="2" key="1">
    <citation type="submission" date="2015-02" db="EMBL/GenBank/DDBJ databases">
        <authorList>
            <person name="Ju K.-S."/>
            <person name="Doroghazi J.R."/>
            <person name="Metcalf W."/>
        </authorList>
    </citation>
    <scope>NUCLEOTIDE SEQUENCE [LARGE SCALE GENOMIC DNA]</scope>
    <source>
        <strain evidence="2">NRRL B-16380</strain>
    </source>
</reference>
<proteinExistence type="predicted"/>
<sequence length="179" mass="18733">MPYEPWHPGMRATAGRMRSISPTWQDWIPVWTTSTGANTPSFGNAVLACRYAIAATTCFGTFEVVFGSTTNFGGGGSGDNWRFSLPVAAASAVSAIGFAELNKSTTKRHQARMRLTTTSVFELELDTGAPDGLDTSADGATGGGKGLIDAVSPWSSGVAGTTWASGYAIRGTFQYETAS</sequence>
<comment type="caution">
    <text evidence="1">The sequence shown here is derived from an EMBL/GenBank/DDBJ whole genome shotgun (WGS) entry which is preliminary data.</text>
</comment>
<dbReference type="STRING" id="284040.UK15_07640"/>